<reference evidence="2" key="1">
    <citation type="submission" date="2021-02" db="EMBL/GenBank/DDBJ databases">
        <authorList>
            <person name="Nowell W R."/>
        </authorList>
    </citation>
    <scope>NUCLEOTIDE SEQUENCE</scope>
</reference>
<dbReference type="PROSITE" id="PS50878">
    <property type="entry name" value="RT_POL"/>
    <property type="match status" value="1"/>
</dbReference>
<dbReference type="InterPro" id="IPR043128">
    <property type="entry name" value="Rev_trsase/Diguanyl_cyclase"/>
</dbReference>
<comment type="caution">
    <text evidence="2">The sequence shown here is derived from an EMBL/GenBank/DDBJ whole genome shotgun (WGS) entry which is preliminary data.</text>
</comment>
<dbReference type="SUPFAM" id="SSF56672">
    <property type="entry name" value="DNA/RNA polymerases"/>
    <property type="match status" value="1"/>
</dbReference>
<sequence length="169" mass="19722">LIEHISDEKQREQILKILWKYGKLFDISEPSKIDITLKNAIDTGTHRPIHTPPYRKSNKDQETLNKETDKLLKNGIIEHSTSPWSSPVVLVKKKDGTTRFCVDYRRLNQITTKDAFPLPRIDDIYDQLTKATHFTKFDFKSGYFQVPLDKADRPKTAFSTRDGHFQFKV</sequence>
<feature type="non-terminal residue" evidence="2">
    <location>
        <position position="169"/>
    </location>
</feature>
<dbReference type="Proteomes" id="UP000663873">
    <property type="component" value="Unassembled WGS sequence"/>
</dbReference>
<protein>
    <recommendedName>
        <fullName evidence="1">Reverse transcriptase domain-containing protein</fullName>
    </recommendedName>
</protein>
<dbReference type="PANTHER" id="PTHR24559:SF444">
    <property type="entry name" value="REVERSE TRANSCRIPTASE DOMAIN-CONTAINING PROTEIN"/>
    <property type="match status" value="1"/>
</dbReference>
<dbReference type="Gene3D" id="3.10.10.10">
    <property type="entry name" value="HIV Type 1 Reverse Transcriptase, subunit A, domain 1"/>
    <property type="match status" value="1"/>
</dbReference>
<dbReference type="PANTHER" id="PTHR24559">
    <property type="entry name" value="TRANSPOSON TY3-I GAG-POL POLYPROTEIN"/>
    <property type="match status" value="1"/>
</dbReference>
<evidence type="ECO:0000313" key="3">
    <source>
        <dbReference type="Proteomes" id="UP000663873"/>
    </source>
</evidence>
<dbReference type="InterPro" id="IPR000477">
    <property type="entry name" value="RT_dom"/>
</dbReference>
<dbReference type="EMBL" id="CAJOBP010046313">
    <property type="protein sequence ID" value="CAF4790947.1"/>
    <property type="molecule type" value="Genomic_DNA"/>
</dbReference>
<dbReference type="CDD" id="cd01647">
    <property type="entry name" value="RT_LTR"/>
    <property type="match status" value="1"/>
</dbReference>
<organism evidence="2 3">
    <name type="scientific">Rotaria socialis</name>
    <dbReference type="NCBI Taxonomy" id="392032"/>
    <lineage>
        <taxon>Eukaryota</taxon>
        <taxon>Metazoa</taxon>
        <taxon>Spiralia</taxon>
        <taxon>Gnathifera</taxon>
        <taxon>Rotifera</taxon>
        <taxon>Eurotatoria</taxon>
        <taxon>Bdelloidea</taxon>
        <taxon>Philodinida</taxon>
        <taxon>Philodinidae</taxon>
        <taxon>Rotaria</taxon>
    </lineage>
</organism>
<accession>A0A821NNF3</accession>
<name>A0A821NNF3_9BILA</name>
<feature type="domain" description="Reverse transcriptase" evidence="1">
    <location>
        <begin position="72"/>
        <end position="169"/>
    </location>
</feature>
<gene>
    <name evidence="2" type="ORF">UJA718_LOCUS40833</name>
</gene>
<dbReference type="InterPro" id="IPR043502">
    <property type="entry name" value="DNA/RNA_pol_sf"/>
</dbReference>
<feature type="non-terminal residue" evidence="2">
    <location>
        <position position="1"/>
    </location>
</feature>
<evidence type="ECO:0000259" key="1">
    <source>
        <dbReference type="PROSITE" id="PS50878"/>
    </source>
</evidence>
<dbReference type="FunFam" id="3.10.10.10:FF:000002">
    <property type="entry name" value="Retrovirus-related Pol polyprotein from transposon 17.6-like protein"/>
    <property type="match status" value="1"/>
</dbReference>
<dbReference type="InterPro" id="IPR053134">
    <property type="entry name" value="RNA-dir_DNA_polymerase"/>
</dbReference>
<proteinExistence type="predicted"/>
<dbReference type="Pfam" id="PF00078">
    <property type="entry name" value="RVT_1"/>
    <property type="match status" value="1"/>
</dbReference>
<evidence type="ECO:0000313" key="2">
    <source>
        <dbReference type="EMBL" id="CAF4790947.1"/>
    </source>
</evidence>
<keyword evidence="3" id="KW-1185">Reference proteome</keyword>
<dbReference type="Gene3D" id="3.30.70.270">
    <property type="match status" value="1"/>
</dbReference>
<dbReference type="AlphaFoldDB" id="A0A821NNF3"/>